<dbReference type="SUPFAM" id="SSF46785">
    <property type="entry name" value="Winged helix' DNA-binding domain"/>
    <property type="match status" value="1"/>
</dbReference>
<dbReference type="RefSeq" id="WP_114812063.1">
    <property type="nucleotide sequence ID" value="NZ_CP139965.1"/>
</dbReference>
<reference evidence="2 3" key="1">
    <citation type="submission" date="2023-12" db="EMBL/GenBank/DDBJ databases">
        <title>Genome sequencing and assembly of bacterial species from a model synthetic community.</title>
        <authorList>
            <person name="Hogle S.L."/>
        </authorList>
    </citation>
    <scope>NUCLEOTIDE SEQUENCE [LARGE SCALE GENOMIC DNA]</scope>
    <source>
        <strain evidence="2 3">HAMBI 2494</strain>
    </source>
</reference>
<protein>
    <submittedName>
        <fullName evidence="2">MarR family transcriptional regulator</fullName>
    </submittedName>
</protein>
<dbReference type="InterPro" id="IPR036388">
    <property type="entry name" value="WH-like_DNA-bd_sf"/>
</dbReference>
<evidence type="ECO:0000313" key="2">
    <source>
        <dbReference type="EMBL" id="WQD81223.1"/>
    </source>
</evidence>
<dbReference type="PROSITE" id="PS50995">
    <property type="entry name" value="HTH_MARR_2"/>
    <property type="match status" value="1"/>
</dbReference>
<gene>
    <name evidence="2" type="ORF">U0042_00230</name>
</gene>
<dbReference type="InterPro" id="IPR000835">
    <property type="entry name" value="HTH_MarR-typ"/>
</dbReference>
<dbReference type="PANTHER" id="PTHR39515">
    <property type="entry name" value="CONSERVED PROTEIN"/>
    <property type="match status" value="1"/>
</dbReference>
<sequence length="155" mass="16927">MTRSRTASRPSSAAPDAPLESVIAELTPAIGQIVRRLRSVGNPDELSLSQSSALARLEQGGLMTTADLARAEAMKPQSMKSILASLEEEGCVERQPHPTDGRQILFALTPKGLEERRRRTAAKREWLIEALSQFDQTELQTLAAAIPLLRRLGNS</sequence>
<dbReference type="InterPro" id="IPR036390">
    <property type="entry name" value="WH_DNA-bd_sf"/>
</dbReference>
<evidence type="ECO:0000313" key="3">
    <source>
        <dbReference type="Proteomes" id="UP001325479"/>
    </source>
</evidence>
<keyword evidence="3" id="KW-1185">Reference proteome</keyword>
<dbReference type="InterPro" id="IPR052526">
    <property type="entry name" value="HTH-type_Bedaq_tolerance"/>
</dbReference>
<accession>A0ABZ0WUV5</accession>
<dbReference type="PANTHER" id="PTHR39515:SF2">
    <property type="entry name" value="HTH-TYPE TRANSCRIPTIONAL REGULATOR RV0880"/>
    <property type="match status" value="1"/>
</dbReference>
<dbReference type="Proteomes" id="UP001325479">
    <property type="component" value="Chromosome"/>
</dbReference>
<dbReference type="Pfam" id="PF01047">
    <property type="entry name" value="MarR"/>
    <property type="match status" value="1"/>
</dbReference>
<organism evidence="2 3">
    <name type="scientific">Paraburkholderia kururiensis</name>
    <dbReference type="NCBI Taxonomy" id="984307"/>
    <lineage>
        <taxon>Bacteria</taxon>
        <taxon>Pseudomonadati</taxon>
        <taxon>Pseudomonadota</taxon>
        <taxon>Betaproteobacteria</taxon>
        <taxon>Burkholderiales</taxon>
        <taxon>Burkholderiaceae</taxon>
        <taxon>Paraburkholderia</taxon>
    </lineage>
</organism>
<dbReference type="Gene3D" id="1.10.10.10">
    <property type="entry name" value="Winged helix-like DNA-binding domain superfamily/Winged helix DNA-binding domain"/>
    <property type="match status" value="1"/>
</dbReference>
<proteinExistence type="predicted"/>
<dbReference type="EMBL" id="CP139965">
    <property type="protein sequence ID" value="WQD81223.1"/>
    <property type="molecule type" value="Genomic_DNA"/>
</dbReference>
<name>A0ABZ0WUV5_9BURK</name>
<dbReference type="SMART" id="SM00347">
    <property type="entry name" value="HTH_MARR"/>
    <property type="match status" value="1"/>
</dbReference>
<feature type="domain" description="HTH marR-type" evidence="1">
    <location>
        <begin position="16"/>
        <end position="151"/>
    </location>
</feature>
<evidence type="ECO:0000259" key="1">
    <source>
        <dbReference type="PROSITE" id="PS50995"/>
    </source>
</evidence>